<evidence type="ECO:0000313" key="1">
    <source>
        <dbReference type="EMBL" id="GGW83615.1"/>
    </source>
</evidence>
<keyword evidence="2" id="KW-1185">Reference proteome</keyword>
<reference evidence="1" key="2">
    <citation type="submission" date="2020-09" db="EMBL/GenBank/DDBJ databases">
        <authorList>
            <person name="Sun Q."/>
            <person name="Kim S."/>
        </authorList>
    </citation>
    <scope>NUCLEOTIDE SEQUENCE</scope>
    <source>
        <strain evidence="1">KCTC 23732</strain>
    </source>
</reference>
<evidence type="ECO:0000313" key="2">
    <source>
        <dbReference type="Proteomes" id="UP000608345"/>
    </source>
</evidence>
<organism evidence="1 2">
    <name type="scientific">Advenella faeciporci</name>
    <dbReference type="NCBI Taxonomy" id="797535"/>
    <lineage>
        <taxon>Bacteria</taxon>
        <taxon>Pseudomonadati</taxon>
        <taxon>Pseudomonadota</taxon>
        <taxon>Betaproteobacteria</taxon>
        <taxon>Burkholderiales</taxon>
        <taxon>Alcaligenaceae</taxon>
    </lineage>
</organism>
<gene>
    <name evidence="1" type="ORF">GCM10011450_12120</name>
</gene>
<dbReference type="Proteomes" id="UP000608345">
    <property type="component" value="Unassembled WGS sequence"/>
</dbReference>
<dbReference type="AlphaFoldDB" id="A0A918JJS8"/>
<sequence>MKGLFAAVRARARVVQGQAAAGTPIGVVSYGVQNIVAAVGAESISRTGGATQGAGAGQDKLQAAGQLLGMAA</sequence>
<name>A0A918JJS8_9BURK</name>
<protein>
    <submittedName>
        <fullName evidence="1">Uncharacterized protein</fullName>
    </submittedName>
</protein>
<dbReference type="EMBL" id="BMYS01000006">
    <property type="protein sequence ID" value="GGW83615.1"/>
    <property type="molecule type" value="Genomic_DNA"/>
</dbReference>
<reference evidence="1" key="1">
    <citation type="journal article" date="2014" name="Int. J. Syst. Evol. Microbiol.">
        <title>Complete genome sequence of Corynebacterium casei LMG S-19264T (=DSM 44701T), isolated from a smear-ripened cheese.</title>
        <authorList>
            <consortium name="US DOE Joint Genome Institute (JGI-PGF)"/>
            <person name="Walter F."/>
            <person name="Albersmeier A."/>
            <person name="Kalinowski J."/>
            <person name="Ruckert C."/>
        </authorList>
    </citation>
    <scope>NUCLEOTIDE SEQUENCE</scope>
    <source>
        <strain evidence="1">KCTC 23732</strain>
    </source>
</reference>
<accession>A0A918JJS8</accession>
<comment type="caution">
    <text evidence="1">The sequence shown here is derived from an EMBL/GenBank/DDBJ whole genome shotgun (WGS) entry which is preliminary data.</text>
</comment>
<proteinExistence type="predicted"/>